<protein>
    <submittedName>
        <fullName evidence="6">TetR/AcrR family transcriptional regulator</fullName>
    </submittedName>
</protein>
<dbReference type="SUPFAM" id="SSF46689">
    <property type="entry name" value="Homeodomain-like"/>
    <property type="match status" value="1"/>
</dbReference>
<dbReference type="PANTHER" id="PTHR30055:SF148">
    <property type="entry name" value="TETR-FAMILY TRANSCRIPTIONAL REGULATOR"/>
    <property type="match status" value="1"/>
</dbReference>
<comment type="caution">
    <text evidence="6">The sequence shown here is derived from an EMBL/GenBank/DDBJ whole genome shotgun (WGS) entry which is preliminary data.</text>
</comment>
<dbReference type="Gene3D" id="1.10.10.60">
    <property type="entry name" value="Homeodomain-like"/>
    <property type="match status" value="1"/>
</dbReference>
<evidence type="ECO:0000313" key="7">
    <source>
        <dbReference type="Proteomes" id="UP000730482"/>
    </source>
</evidence>
<keyword evidence="2 4" id="KW-0238">DNA-binding</keyword>
<dbReference type="InterPro" id="IPR036271">
    <property type="entry name" value="Tet_transcr_reg_TetR-rel_C_sf"/>
</dbReference>
<dbReference type="InterPro" id="IPR001647">
    <property type="entry name" value="HTH_TetR"/>
</dbReference>
<dbReference type="SUPFAM" id="SSF48498">
    <property type="entry name" value="Tetracyclin repressor-like, C-terminal domain"/>
    <property type="match status" value="1"/>
</dbReference>
<dbReference type="Gene3D" id="1.10.357.10">
    <property type="entry name" value="Tetracycline Repressor, domain 2"/>
    <property type="match status" value="1"/>
</dbReference>
<name>A0ABS5L7B2_9ACTN</name>
<dbReference type="InterPro" id="IPR009057">
    <property type="entry name" value="Homeodomain-like_sf"/>
</dbReference>
<keyword evidence="3" id="KW-0804">Transcription</keyword>
<dbReference type="InterPro" id="IPR050109">
    <property type="entry name" value="HTH-type_TetR-like_transc_reg"/>
</dbReference>
<evidence type="ECO:0000256" key="2">
    <source>
        <dbReference type="ARBA" id="ARBA00023125"/>
    </source>
</evidence>
<feature type="DNA-binding region" description="H-T-H motif" evidence="4">
    <location>
        <begin position="73"/>
        <end position="92"/>
    </location>
</feature>
<dbReference type="Proteomes" id="UP000730482">
    <property type="component" value="Unassembled WGS sequence"/>
</dbReference>
<sequence length="228" mass="25397">MIATLDAPLRLVYSIRPYSDPHDRRPVLQAPYFKEVGTLAHHGNRHGRSEEARQAVLRAADDLLVEKGFAGVTIEGIAAAAGVAKQTIYRWWGSKTDILLDTFLEDAARDLASREHGTLAEDLRAYLRQLADFLTGNDAGAVFRALIGHAQHDAAFAETLRTHYLDEQRQRDRAPLDRAIARGELPNDLDIPAAVDMLVGPVYHRVLMTGDPVDEAFIDQVVEHFVKR</sequence>
<keyword evidence="1" id="KW-0805">Transcription regulation</keyword>
<reference evidence="6 7" key="1">
    <citation type="submission" date="2020-02" db="EMBL/GenBank/DDBJ databases">
        <title>Acidophilic actinobacteria isolated from forest soil.</title>
        <authorList>
            <person name="Golinska P."/>
        </authorList>
    </citation>
    <scope>NUCLEOTIDE SEQUENCE [LARGE SCALE GENOMIC DNA]</scope>
    <source>
        <strain evidence="6 7">NL8</strain>
    </source>
</reference>
<dbReference type="PRINTS" id="PR00455">
    <property type="entry name" value="HTHTETR"/>
</dbReference>
<feature type="domain" description="HTH tetR-type" evidence="5">
    <location>
        <begin position="50"/>
        <end position="110"/>
    </location>
</feature>
<dbReference type="EMBL" id="JAAFYZ010000342">
    <property type="protein sequence ID" value="MBS2554253.1"/>
    <property type="molecule type" value="Genomic_DNA"/>
</dbReference>
<keyword evidence="7" id="KW-1185">Reference proteome</keyword>
<dbReference type="Pfam" id="PF16859">
    <property type="entry name" value="TetR_C_11"/>
    <property type="match status" value="1"/>
</dbReference>
<gene>
    <name evidence="6" type="ORF">KGQ19_46105</name>
</gene>
<dbReference type="InterPro" id="IPR011075">
    <property type="entry name" value="TetR_C"/>
</dbReference>
<evidence type="ECO:0000256" key="4">
    <source>
        <dbReference type="PROSITE-ProRule" id="PRU00335"/>
    </source>
</evidence>
<proteinExistence type="predicted"/>
<evidence type="ECO:0000256" key="3">
    <source>
        <dbReference type="ARBA" id="ARBA00023163"/>
    </source>
</evidence>
<accession>A0ABS5L7B2</accession>
<dbReference type="PROSITE" id="PS50977">
    <property type="entry name" value="HTH_TETR_2"/>
    <property type="match status" value="1"/>
</dbReference>
<dbReference type="PANTHER" id="PTHR30055">
    <property type="entry name" value="HTH-TYPE TRANSCRIPTIONAL REGULATOR RUTR"/>
    <property type="match status" value="1"/>
</dbReference>
<evidence type="ECO:0000313" key="6">
    <source>
        <dbReference type="EMBL" id="MBS2554253.1"/>
    </source>
</evidence>
<dbReference type="Pfam" id="PF00440">
    <property type="entry name" value="TetR_N"/>
    <property type="match status" value="1"/>
</dbReference>
<evidence type="ECO:0000259" key="5">
    <source>
        <dbReference type="PROSITE" id="PS50977"/>
    </source>
</evidence>
<organism evidence="6 7">
    <name type="scientific">Catenulispora pinistramenti</name>
    <dbReference type="NCBI Taxonomy" id="2705254"/>
    <lineage>
        <taxon>Bacteria</taxon>
        <taxon>Bacillati</taxon>
        <taxon>Actinomycetota</taxon>
        <taxon>Actinomycetes</taxon>
        <taxon>Catenulisporales</taxon>
        <taxon>Catenulisporaceae</taxon>
        <taxon>Catenulispora</taxon>
    </lineage>
</organism>
<evidence type="ECO:0000256" key="1">
    <source>
        <dbReference type="ARBA" id="ARBA00023015"/>
    </source>
</evidence>